<reference evidence="3 4" key="1">
    <citation type="submission" date="2019-02" db="EMBL/GenBank/DDBJ databases">
        <title>Deep-cultivation of Planctomycetes and their phenomic and genomic characterization uncovers novel biology.</title>
        <authorList>
            <person name="Wiegand S."/>
            <person name="Jogler M."/>
            <person name="Boedeker C."/>
            <person name="Pinto D."/>
            <person name="Vollmers J."/>
            <person name="Rivas-Marin E."/>
            <person name="Kohn T."/>
            <person name="Peeters S.H."/>
            <person name="Heuer A."/>
            <person name="Rast P."/>
            <person name="Oberbeckmann S."/>
            <person name="Bunk B."/>
            <person name="Jeske O."/>
            <person name="Meyerdierks A."/>
            <person name="Storesund J.E."/>
            <person name="Kallscheuer N."/>
            <person name="Luecker S."/>
            <person name="Lage O.M."/>
            <person name="Pohl T."/>
            <person name="Merkel B.J."/>
            <person name="Hornburger P."/>
            <person name="Mueller R.-W."/>
            <person name="Bruemmer F."/>
            <person name="Labrenz M."/>
            <person name="Spormann A.M."/>
            <person name="Op Den Camp H."/>
            <person name="Overmann J."/>
            <person name="Amann R."/>
            <person name="Jetten M.S.M."/>
            <person name="Mascher T."/>
            <person name="Medema M.H."/>
            <person name="Devos D.P."/>
            <person name="Kaster A.-K."/>
            <person name="Ovreas L."/>
            <person name="Rohde M."/>
            <person name="Galperin M.Y."/>
            <person name="Jogler C."/>
        </authorList>
    </citation>
    <scope>NUCLEOTIDE SEQUENCE [LARGE SCALE GENOMIC DNA]</scope>
    <source>
        <strain evidence="3 4">Poly51</strain>
    </source>
</reference>
<dbReference type="Proteomes" id="UP000318288">
    <property type="component" value="Unassembled WGS sequence"/>
</dbReference>
<feature type="compositionally biased region" description="Basic and acidic residues" evidence="1">
    <location>
        <begin position="249"/>
        <end position="264"/>
    </location>
</feature>
<feature type="region of interest" description="Disordered" evidence="1">
    <location>
        <begin position="230"/>
        <end position="268"/>
    </location>
</feature>
<organism evidence="3 4">
    <name type="scientific">Rubripirellula tenax</name>
    <dbReference type="NCBI Taxonomy" id="2528015"/>
    <lineage>
        <taxon>Bacteria</taxon>
        <taxon>Pseudomonadati</taxon>
        <taxon>Planctomycetota</taxon>
        <taxon>Planctomycetia</taxon>
        <taxon>Pirellulales</taxon>
        <taxon>Pirellulaceae</taxon>
        <taxon>Rubripirellula</taxon>
    </lineage>
</organism>
<name>A0A5C6F6N6_9BACT</name>
<feature type="compositionally biased region" description="Low complexity" evidence="1">
    <location>
        <begin position="230"/>
        <end position="244"/>
    </location>
</feature>
<dbReference type="RefSeq" id="WP_146458412.1">
    <property type="nucleotide sequence ID" value="NZ_SJPW01000003.1"/>
</dbReference>
<evidence type="ECO:0000313" key="4">
    <source>
        <dbReference type="Proteomes" id="UP000318288"/>
    </source>
</evidence>
<proteinExistence type="predicted"/>
<dbReference type="AlphaFoldDB" id="A0A5C6F6N6"/>
<accession>A0A5C6F6N6</accession>
<sequence length="504" mass="52764">MSAQKLSDLLPIGDTNSAPHPYQIFGLEAGEQDLPTIASAVQATVARLRGVKDATPPALWKQAAQLVQAARVTLADPAKKAELDARFGIIAVDETPSPTTAAQTPAAKVDPLAGMLPPSNPLAPVTAASTPTPVATPEPNAIPPGIFGAPSGPAAATPVQQYVAPAAIATPVIRKVRPIKTRRRSMVGTLMMGTFLLGMLAAIGVLSYFLLFGPGSLAITSKDGSLTISTGPGSSAGSTTGSTSVADPRPLDPDNDTARPRRFDPVMGKMGGDMEPPQPSITELQPSVAPEVAAEQMNASVQDMNQDGGMSAGMTAAPTVASEVTAADIAKADAEIARVTSLLRQPNWSEMKSAAEATQRLPMQGEQKIRVKGLYQLADLATYYRGGVEKGVESLQVGNDFEVTSDFRVVIVEVGADFLVVRYNAMNRTFKFDEFPLSLANRLATFSIPEGPTRQASMAAYQAIAPVSDQGYREEAIQILGTLSGQVEDVDTAAVIEAIKLVHP</sequence>
<feature type="transmembrane region" description="Helical" evidence="2">
    <location>
        <begin position="187"/>
        <end position="211"/>
    </location>
</feature>
<comment type="caution">
    <text evidence="3">The sequence shown here is derived from an EMBL/GenBank/DDBJ whole genome shotgun (WGS) entry which is preliminary data.</text>
</comment>
<dbReference type="OrthoDB" id="244068at2"/>
<gene>
    <name evidence="3" type="ORF">Poly51_29590</name>
</gene>
<dbReference type="EMBL" id="SJPW01000003">
    <property type="protein sequence ID" value="TWU57038.1"/>
    <property type="molecule type" value="Genomic_DNA"/>
</dbReference>
<evidence type="ECO:0000256" key="1">
    <source>
        <dbReference type="SAM" id="MobiDB-lite"/>
    </source>
</evidence>
<keyword evidence="2" id="KW-0812">Transmembrane</keyword>
<evidence type="ECO:0000256" key="2">
    <source>
        <dbReference type="SAM" id="Phobius"/>
    </source>
</evidence>
<keyword evidence="2" id="KW-0472">Membrane</keyword>
<evidence type="ECO:0000313" key="3">
    <source>
        <dbReference type="EMBL" id="TWU57038.1"/>
    </source>
</evidence>
<keyword evidence="2" id="KW-1133">Transmembrane helix</keyword>
<keyword evidence="4" id="KW-1185">Reference proteome</keyword>
<protein>
    <submittedName>
        <fullName evidence="3">Uncharacterized protein</fullName>
    </submittedName>
</protein>